<evidence type="ECO:0000313" key="1">
    <source>
        <dbReference type="EMBL" id="SHL94342.1"/>
    </source>
</evidence>
<reference evidence="1 2" key="1">
    <citation type="submission" date="2016-11" db="EMBL/GenBank/DDBJ databases">
        <authorList>
            <person name="Varghese N."/>
            <person name="Submissions S."/>
        </authorList>
    </citation>
    <scope>NUCLEOTIDE SEQUENCE [LARGE SCALE GENOMIC DNA]</scope>
    <source>
        <strain evidence="1 2">VTM4R57</strain>
    </source>
</reference>
<comment type="caution">
    <text evidence="1">The sequence shown here is derived from an EMBL/GenBank/DDBJ whole genome shotgun (WGS) entry which is preliminary data.</text>
</comment>
<sequence>MPEMWVMASDQASQLGQTFGVHVRRAREHAVNVGDVVLLETNGLSGIEPDPLITDSTIYIDPECALDQLYW</sequence>
<gene>
    <name evidence="1" type="ORF">SAMN04487849_1272</name>
</gene>
<accession>A0ABD7MAY8</accession>
<protein>
    <submittedName>
        <fullName evidence="1">Uncharacterized protein</fullName>
    </submittedName>
</protein>
<dbReference type="Proteomes" id="UP000184253">
    <property type="component" value="Unassembled WGS sequence"/>
</dbReference>
<dbReference type="AlphaFoldDB" id="A0ABD7MAY8"/>
<name>A0ABD7MAY8_MICLU</name>
<evidence type="ECO:0000313" key="2">
    <source>
        <dbReference type="Proteomes" id="UP000184253"/>
    </source>
</evidence>
<organism evidence="1 2">
    <name type="scientific">Micrococcus luteus</name>
    <name type="common">Micrococcus lysodeikticus</name>
    <dbReference type="NCBI Taxonomy" id="1270"/>
    <lineage>
        <taxon>Bacteria</taxon>
        <taxon>Bacillati</taxon>
        <taxon>Actinomycetota</taxon>
        <taxon>Actinomycetes</taxon>
        <taxon>Micrococcales</taxon>
        <taxon>Micrococcaceae</taxon>
        <taxon>Micrococcus</taxon>
    </lineage>
</organism>
<proteinExistence type="predicted"/>
<dbReference type="EMBL" id="FRCE01000027">
    <property type="protein sequence ID" value="SHL94342.1"/>
    <property type="molecule type" value="Genomic_DNA"/>
</dbReference>